<dbReference type="PANTHER" id="PTHR28055">
    <property type="entry name" value="ALTERED INHERITANCE OF MITOCHONDRIA PROTEIN 41, MITOCHONDRIAL"/>
    <property type="match status" value="1"/>
</dbReference>
<proteinExistence type="predicted"/>
<gene>
    <name evidence="1" type="ORF">UFOPK1740_00835</name>
</gene>
<dbReference type="SUPFAM" id="SSF89095">
    <property type="entry name" value="GatB/YqeY motif"/>
    <property type="match status" value="1"/>
</dbReference>
<dbReference type="InterPro" id="IPR023168">
    <property type="entry name" value="GatB_Yqey_C_2"/>
</dbReference>
<organism evidence="1">
    <name type="scientific">freshwater metagenome</name>
    <dbReference type="NCBI Taxonomy" id="449393"/>
    <lineage>
        <taxon>unclassified sequences</taxon>
        <taxon>metagenomes</taxon>
        <taxon>ecological metagenomes</taxon>
    </lineage>
</organism>
<dbReference type="AlphaFoldDB" id="A0A6J6F4U7"/>
<protein>
    <submittedName>
        <fullName evidence="1">Unannotated protein</fullName>
    </submittedName>
</protein>
<dbReference type="PANTHER" id="PTHR28055:SF1">
    <property type="entry name" value="ALTERED INHERITANCE OF MITOCHONDRIA PROTEIN 41, MITOCHONDRIAL"/>
    <property type="match status" value="1"/>
</dbReference>
<name>A0A6J6F4U7_9ZZZZ</name>
<evidence type="ECO:0000313" key="1">
    <source>
        <dbReference type="EMBL" id="CAB4579848.1"/>
    </source>
</evidence>
<dbReference type="EMBL" id="CAEZTU010000038">
    <property type="protein sequence ID" value="CAB4579848.1"/>
    <property type="molecule type" value="Genomic_DNA"/>
</dbReference>
<dbReference type="Gene3D" id="1.10.10.410">
    <property type="match status" value="1"/>
</dbReference>
<reference evidence="1" key="1">
    <citation type="submission" date="2020-05" db="EMBL/GenBank/DDBJ databases">
        <authorList>
            <person name="Chiriac C."/>
            <person name="Salcher M."/>
            <person name="Ghai R."/>
            <person name="Kavagutti S V."/>
        </authorList>
    </citation>
    <scope>NUCLEOTIDE SEQUENCE</scope>
</reference>
<dbReference type="InterPro" id="IPR019004">
    <property type="entry name" value="YqeY/Aim41"/>
</dbReference>
<sequence>MAQIKDQLKKDLTESIKAQNAVVSGTLRMALTAVTNEEVSGKESRELTDAEVLSVLTKEAKKRRESVDAYMQANRKDLADKESAELVVLEKYLPAALSETELEEIISKAIAEANKQGATGMKAMGIVMKIIQPQTVGRVDGTLLANKVKEKLN</sequence>
<dbReference type="InterPro" id="IPR003789">
    <property type="entry name" value="Asn/Gln_tRNA_amidoTrase-B-like"/>
</dbReference>
<dbReference type="Gene3D" id="1.10.1510.10">
    <property type="entry name" value="Uncharacterised protein YqeY/AIM41 PF09424, N-terminal domain"/>
    <property type="match status" value="1"/>
</dbReference>
<dbReference type="InterPro" id="IPR042184">
    <property type="entry name" value="YqeY/Aim41_N"/>
</dbReference>
<dbReference type="GO" id="GO:0016884">
    <property type="term" value="F:carbon-nitrogen ligase activity, with glutamine as amido-N-donor"/>
    <property type="evidence" value="ECO:0007669"/>
    <property type="project" value="InterPro"/>
</dbReference>
<accession>A0A6J6F4U7</accession>
<dbReference type="Pfam" id="PF09424">
    <property type="entry name" value="YqeY"/>
    <property type="match status" value="1"/>
</dbReference>